<reference evidence="2" key="2">
    <citation type="journal article" date="2018" name="Mol. Plant Microbe Interact.">
        <title>Genome sequence resources for the wheat stripe rust pathogen (Puccinia striiformis f. sp. tritici) and the barley stripe rust pathogen (Puccinia striiformis f. sp. hordei).</title>
        <authorList>
            <person name="Xia C."/>
            <person name="Wang M."/>
            <person name="Yin C."/>
            <person name="Cornejo O.E."/>
            <person name="Hulbert S.H."/>
            <person name="Chen X."/>
        </authorList>
    </citation>
    <scope>NUCLEOTIDE SEQUENCE [LARGE SCALE GENOMIC DNA]</scope>
    <source>
        <strain evidence="2">93-210</strain>
    </source>
</reference>
<name>A0ACC0EYB5_9BASI</name>
<reference evidence="1 2" key="3">
    <citation type="journal article" date="2022" name="Microbiol. Spectr.">
        <title>Folding features and dynamics of 3D genome architecture in plant fungal pathogens.</title>
        <authorList>
            <person name="Xia C."/>
        </authorList>
    </citation>
    <scope>NUCLEOTIDE SEQUENCE [LARGE SCALE GENOMIC DNA]</scope>
    <source>
        <strain evidence="1 2">93-210</strain>
    </source>
</reference>
<evidence type="ECO:0000313" key="1">
    <source>
        <dbReference type="EMBL" id="KAI7961803.1"/>
    </source>
</evidence>
<reference evidence="2" key="1">
    <citation type="journal article" date="2018" name="BMC Genomics">
        <title>Genomic insights into host adaptation between the wheat stripe rust pathogen (Puccinia striiformis f. sp. tritici) and the barley stripe rust pathogen (Puccinia striiformis f. sp. hordei).</title>
        <authorList>
            <person name="Xia C."/>
            <person name="Wang M."/>
            <person name="Yin C."/>
            <person name="Cornejo O.E."/>
            <person name="Hulbert S.H."/>
            <person name="Chen X."/>
        </authorList>
    </citation>
    <scope>NUCLEOTIDE SEQUENCE [LARGE SCALE GENOMIC DNA]</scope>
    <source>
        <strain evidence="2">93-210</strain>
    </source>
</reference>
<evidence type="ECO:0000313" key="2">
    <source>
        <dbReference type="Proteomes" id="UP001060170"/>
    </source>
</evidence>
<protein>
    <submittedName>
        <fullName evidence="1">Uncharacterized protein</fullName>
    </submittedName>
</protein>
<keyword evidence="2" id="KW-1185">Reference proteome</keyword>
<gene>
    <name evidence="1" type="ORF">MJO28_002292</name>
</gene>
<accession>A0ACC0EYB5</accession>
<organism evidence="1 2">
    <name type="scientific">Puccinia striiformis f. sp. tritici</name>
    <dbReference type="NCBI Taxonomy" id="168172"/>
    <lineage>
        <taxon>Eukaryota</taxon>
        <taxon>Fungi</taxon>
        <taxon>Dikarya</taxon>
        <taxon>Basidiomycota</taxon>
        <taxon>Pucciniomycotina</taxon>
        <taxon>Pucciniomycetes</taxon>
        <taxon>Pucciniales</taxon>
        <taxon>Pucciniaceae</taxon>
        <taxon>Puccinia</taxon>
    </lineage>
</organism>
<comment type="caution">
    <text evidence="1">The sequence shown here is derived from an EMBL/GenBank/DDBJ whole genome shotgun (WGS) entry which is preliminary data.</text>
</comment>
<sequence length="467" mass="51763">MFNSREFFHAIESIHDHVYLANGDKAKVISQGTATLELPDAILQLSNLLLVPSLTSNLISLSAFIKKDYTLSSGGHNKFRLTDEAGSPVITGSLANGNFIVRQGNHSANKVDIKTKPIYEKHQAAGHPSPTSYFFKMFPPLPKEDFTCNVCNISKAHKEPFFGNFPSPSKPLKYPHVDLCGPISIPSVSGHRYFLRAVVIENESGNSIINLVSDNGSEFKNKDLSAYYVSKGMNHLTTAPYTPEENPFAERSNRTTVSKLRCLLNDSNLPPKFWAEAANTAVYLENLTPCKSINFYSPFFKWFGKSPSESYNVSPESLQEVLIAESNQAPSPNSDSSNDDVRFEEALVEPGSTSLHTSENPPVPSRSPTPTKHYSWVKADQPAPQEISSEIDPSNILSSSRRSGHSANAVAYMKEDPRSYNEAIASIHRESWEKAISSELGHMDKHQVWTPDKQTKDMHPLSTTLVF</sequence>
<proteinExistence type="predicted"/>
<dbReference type="Proteomes" id="UP001060170">
    <property type="component" value="Chromosome 2"/>
</dbReference>
<dbReference type="EMBL" id="CM045866">
    <property type="protein sequence ID" value="KAI7961803.1"/>
    <property type="molecule type" value="Genomic_DNA"/>
</dbReference>